<keyword evidence="3" id="KW-0862">Zinc</keyword>
<dbReference type="AlphaFoldDB" id="A0ABD3N670"/>
<dbReference type="EMBL" id="JALLBG020000035">
    <property type="protein sequence ID" value="KAL3770843.1"/>
    <property type="molecule type" value="Genomic_DNA"/>
</dbReference>
<feature type="transmembrane region" description="Helical" evidence="4">
    <location>
        <begin position="218"/>
        <end position="240"/>
    </location>
</feature>
<dbReference type="GO" id="GO:0008270">
    <property type="term" value="F:zinc ion binding"/>
    <property type="evidence" value="ECO:0007669"/>
    <property type="project" value="UniProtKB-KW"/>
</dbReference>
<keyword evidence="7" id="KW-1185">Reference proteome</keyword>
<keyword evidence="4" id="KW-0812">Transmembrane</keyword>
<dbReference type="Gene3D" id="3.30.40.10">
    <property type="entry name" value="Zinc/RING finger domain, C3HC4 (zinc finger)"/>
    <property type="match status" value="1"/>
</dbReference>
<evidence type="ECO:0000256" key="1">
    <source>
        <dbReference type="ARBA" id="ARBA00022723"/>
    </source>
</evidence>
<sequence>MLIPCANLASTMSTIRNPSSEGTSFKCPLCNIVHRFTTATVTIGDRTLKVYACREIFGVTAECPICLDECSNLIALPCGHILCKDDYQRMTRVKPTSTDSRRAARRALRSVDAPAAALGFSETSTGGVVPPLASDSSRSSLSSRFATSQTPATTPASIVVPPAETVDSLRESEVARSAMPATPHPSTSTSFDVSSVLLVSVTYVFCLLILVEINDAHALKLAFFLFLYSILLSVIIEGVVRLRFGSLVALKLIWAFGTLSLLGAFAVINICSVSDIECLVIVFGVGLSHCIIMFKW</sequence>
<keyword evidence="4" id="KW-1133">Transmembrane helix</keyword>
<keyword evidence="2" id="KW-0863">Zinc-finger</keyword>
<keyword evidence="1" id="KW-0479">Metal-binding</keyword>
<name>A0ABD3N670_9STRA</name>
<evidence type="ECO:0000256" key="2">
    <source>
        <dbReference type="ARBA" id="ARBA00022771"/>
    </source>
</evidence>
<evidence type="ECO:0000313" key="7">
    <source>
        <dbReference type="Proteomes" id="UP001530293"/>
    </source>
</evidence>
<feature type="domain" description="Zinc finger RING-type eukaryotic" evidence="5">
    <location>
        <begin position="63"/>
        <end position="86"/>
    </location>
</feature>
<proteinExistence type="predicted"/>
<keyword evidence="4" id="KW-0472">Membrane</keyword>
<evidence type="ECO:0000313" key="6">
    <source>
        <dbReference type="EMBL" id="KAL3770843.1"/>
    </source>
</evidence>
<dbReference type="SUPFAM" id="SSF57850">
    <property type="entry name" value="RING/U-box"/>
    <property type="match status" value="1"/>
</dbReference>
<organism evidence="6 7">
    <name type="scientific">Discostella pseudostelligera</name>
    <dbReference type="NCBI Taxonomy" id="259834"/>
    <lineage>
        <taxon>Eukaryota</taxon>
        <taxon>Sar</taxon>
        <taxon>Stramenopiles</taxon>
        <taxon>Ochrophyta</taxon>
        <taxon>Bacillariophyta</taxon>
        <taxon>Coscinodiscophyceae</taxon>
        <taxon>Thalassiosirophycidae</taxon>
        <taxon>Stephanodiscales</taxon>
        <taxon>Stephanodiscaceae</taxon>
        <taxon>Discostella</taxon>
    </lineage>
</organism>
<dbReference type="InterPro" id="IPR027370">
    <property type="entry name" value="Znf-RING_euk"/>
</dbReference>
<dbReference type="InterPro" id="IPR013083">
    <property type="entry name" value="Znf_RING/FYVE/PHD"/>
</dbReference>
<dbReference type="Proteomes" id="UP001530293">
    <property type="component" value="Unassembled WGS sequence"/>
</dbReference>
<evidence type="ECO:0000256" key="4">
    <source>
        <dbReference type="SAM" id="Phobius"/>
    </source>
</evidence>
<comment type="caution">
    <text evidence="6">The sequence shown here is derived from an EMBL/GenBank/DDBJ whole genome shotgun (WGS) entry which is preliminary data.</text>
</comment>
<protein>
    <recommendedName>
        <fullName evidence="5">Zinc finger RING-type eukaryotic domain-containing protein</fullName>
    </recommendedName>
</protein>
<gene>
    <name evidence="6" type="ORF">ACHAWU_006402</name>
</gene>
<reference evidence="6 7" key="1">
    <citation type="submission" date="2024-10" db="EMBL/GenBank/DDBJ databases">
        <title>Updated reference genomes for cyclostephanoid diatoms.</title>
        <authorList>
            <person name="Roberts W.R."/>
            <person name="Alverson A.J."/>
        </authorList>
    </citation>
    <scope>NUCLEOTIDE SEQUENCE [LARGE SCALE GENOMIC DNA]</scope>
    <source>
        <strain evidence="6 7">AJA232-27</strain>
    </source>
</reference>
<evidence type="ECO:0000256" key="3">
    <source>
        <dbReference type="ARBA" id="ARBA00022833"/>
    </source>
</evidence>
<accession>A0ABD3N670</accession>
<evidence type="ECO:0000259" key="5">
    <source>
        <dbReference type="Pfam" id="PF13445"/>
    </source>
</evidence>
<feature type="transmembrane region" description="Helical" evidence="4">
    <location>
        <begin position="193"/>
        <end position="211"/>
    </location>
</feature>
<dbReference type="Pfam" id="PF13445">
    <property type="entry name" value="zf-RING_UBOX"/>
    <property type="match status" value="1"/>
</dbReference>